<evidence type="ECO:0000256" key="6">
    <source>
        <dbReference type="ARBA" id="ARBA00022989"/>
    </source>
</evidence>
<dbReference type="NCBIfam" id="TIGR00802">
    <property type="entry name" value="nico"/>
    <property type="match status" value="1"/>
</dbReference>
<feature type="transmembrane region" description="Helical" evidence="8">
    <location>
        <begin position="181"/>
        <end position="199"/>
    </location>
</feature>
<sequence length="342" mass="36889">MTSELPLRRRVGAMYALLLCINVTAWVWAWTVLRAHPALLGTAFLAYSFGLRHAMDADHIAAIDNVTRKLMNDGKRPVTVGFYFALGHSATVVAGAVIVALATRALSHYFDAFRETGAMLGTIVSASFLLMIGVVNVVLLGGLIRSFRQLRNGGTRTDADSRVADFEGNALARLFKPLFRMIRSSWLMLPLGVLFGLGFETATEVALLGTSASQASAGLSMWTILAFPALFAAGMLTIDTTDGILMVGAYGWAYVKPQRKVYYNLTITLLSTAVALLVGAIEALGLIGEQFGLTGAAWRFVGMLNENFGLLGYAIVALFIGGWIVSAAVYRLKGYDREPFSV</sequence>
<dbReference type="GO" id="GO:0005886">
    <property type="term" value="C:plasma membrane"/>
    <property type="evidence" value="ECO:0007669"/>
    <property type="project" value="UniProtKB-SubCell"/>
</dbReference>
<evidence type="ECO:0000256" key="2">
    <source>
        <dbReference type="ARBA" id="ARBA00010892"/>
    </source>
</evidence>
<comment type="subcellular location">
    <subcellularLocation>
        <location evidence="8">Cell membrane</location>
        <topology evidence="8">Multi-pass membrane protein</topology>
    </subcellularLocation>
    <subcellularLocation>
        <location evidence="1">Endomembrane system</location>
        <topology evidence="1">Multi-pass membrane protein</topology>
    </subcellularLocation>
</comment>
<keyword evidence="5 8" id="KW-0812">Transmembrane</keyword>
<organism evidence="9 10">
    <name type="scientific">Paraburkholderia aromaticivorans</name>
    <dbReference type="NCBI Taxonomy" id="2026199"/>
    <lineage>
        <taxon>Bacteria</taxon>
        <taxon>Pseudomonadati</taxon>
        <taxon>Pseudomonadota</taxon>
        <taxon>Betaproteobacteria</taxon>
        <taxon>Burkholderiales</taxon>
        <taxon>Burkholderiaceae</taxon>
        <taxon>Paraburkholderia</taxon>
    </lineage>
</organism>
<evidence type="ECO:0000256" key="8">
    <source>
        <dbReference type="RuleBase" id="RU362101"/>
    </source>
</evidence>
<dbReference type="Pfam" id="PF03824">
    <property type="entry name" value="NicO"/>
    <property type="match status" value="1"/>
</dbReference>
<dbReference type="KEGG" id="parb:CJU94_26465"/>
<protein>
    <recommendedName>
        <fullName evidence="8">Nickel/cobalt efflux system</fullName>
    </recommendedName>
</protein>
<feature type="transmembrane region" description="Helical" evidence="8">
    <location>
        <begin position="261"/>
        <end position="288"/>
    </location>
</feature>
<dbReference type="GO" id="GO:0012505">
    <property type="term" value="C:endomembrane system"/>
    <property type="evidence" value="ECO:0007669"/>
    <property type="project" value="UniProtKB-SubCell"/>
</dbReference>
<name>A0A248VRQ0_9BURK</name>
<evidence type="ECO:0000256" key="7">
    <source>
        <dbReference type="ARBA" id="ARBA00023136"/>
    </source>
</evidence>
<evidence type="ECO:0000313" key="10">
    <source>
        <dbReference type="Proteomes" id="UP000215158"/>
    </source>
</evidence>
<dbReference type="InterPro" id="IPR004688">
    <property type="entry name" value="Ni/Co_transpt"/>
</dbReference>
<keyword evidence="10" id="KW-1185">Reference proteome</keyword>
<feature type="transmembrane region" description="Helical" evidence="8">
    <location>
        <begin position="12"/>
        <end position="29"/>
    </location>
</feature>
<evidence type="ECO:0000313" key="9">
    <source>
        <dbReference type="EMBL" id="ASW01699.1"/>
    </source>
</evidence>
<comment type="similarity">
    <text evidence="2 8">Belongs to the NiCoT transporter (TC 2.A.52) family.</text>
</comment>
<keyword evidence="6 8" id="KW-1133">Transmembrane helix</keyword>
<dbReference type="OrthoDB" id="9776706at2"/>
<dbReference type="EMBL" id="CP022990">
    <property type="protein sequence ID" value="ASW01699.1"/>
    <property type="molecule type" value="Genomic_DNA"/>
</dbReference>
<evidence type="ECO:0000256" key="5">
    <source>
        <dbReference type="ARBA" id="ARBA00022692"/>
    </source>
</evidence>
<evidence type="ECO:0000256" key="4">
    <source>
        <dbReference type="ARBA" id="ARBA00022596"/>
    </source>
</evidence>
<evidence type="ECO:0000256" key="1">
    <source>
        <dbReference type="ARBA" id="ARBA00004127"/>
    </source>
</evidence>
<accession>A0A248VRQ0</accession>
<gene>
    <name evidence="9" type="ORF">CJU94_26465</name>
</gene>
<keyword evidence="7 8" id="KW-0472">Membrane</keyword>
<dbReference type="PANTHER" id="PTHR31611:SF0">
    <property type="entry name" value="HIGH-AFFINITY NICKEL TRANSPORT PROTEIN NIC1"/>
    <property type="match status" value="1"/>
</dbReference>
<evidence type="ECO:0000256" key="3">
    <source>
        <dbReference type="ARBA" id="ARBA00022448"/>
    </source>
</evidence>
<dbReference type="InterPro" id="IPR011541">
    <property type="entry name" value="Ni/Co_transpt_high_affinity"/>
</dbReference>
<keyword evidence="3 8" id="KW-0813">Transport</keyword>
<feature type="transmembrane region" description="Helical" evidence="8">
    <location>
        <begin position="308"/>
        <end position="330"/>
    </location>
</feature>
<dbReference type="PANTHER" id="PTHR31611">
    <property type="entry name" value="HIGH-AFFINITY NICKEL TRANSPORT PROTEIN NIC1"/>
    <property type="match status" value="1"/>
</dbReference>
<feature type="transmembrane region" description="Helical" evidence="8">
    <location>
        <begin position="219"/>
        <end position="240"/>
    </location>
</feature>
<proteinExistence type="inferred from homology"/>
<dbReference type="Proteomes" id="UP000215158">
    <property type="component" value="Chromosome 2"/>
</dbReference>
<dbReference type="AlphaFoldDB" id="A0A248VRQ0"/>
<reference evidence="9 10" key="1">
    <citation type="submission" date="2017-08" db="EMBL/GenBank/DDBJ databases">
        <title>Identification and genetic characteristics of simultaneous BTEX- and naphthalene-degrading Paraburkholderia sp. BN5 isolated from petroleum-contaminated soil.</title>
        <authorList>
            <person name="Lee Y."/>
            <person name="Jeon C.O."/>
        </authorList>
    </citation>
    <scope>NUCLEOTIDE SEQUENCE [LARGE SCALE GENOMIC DNA]</scope>
    <source>
        <strain evidence="9 10">BN5</strain>
    </source>
</reference>
<feature type="transmembrane region" description="Helical" evidence="8">
    <location>
        <begin position="78"/>
        <end position="103"/>
    </location>
</feature>
<feature type="transmembrane region" description="Helical" evidence="8">
    <location>
        <begin position="123"/>
        <end position="144"/>
    </location>
</feature>
<dbReference type="GO" id="GO:0015099">
    <property type="term" value="F:nickel cation transmembrane transporter activity"/>
    <property type="evidence" value="ECO:0007669"/>
    <property type="project" value="UniProtKB-UniRule"/>
</dbReference>
<keyword evidence="4" id="KW-0533">Nickel</keyword>
<feature type="transmembrane region" description="Helical" evidence="8">
    <location>
        <begin position="35"/>
        <end position="51"/>
    </location>
</feature>